<dbReference type="CDD" id="cd06171">
    <property type="entry name" value="Sigma70_r4"/>
    <property type="match status" value="1"/>
</dbReference>
<dbReference type="Gene3D" id="1.10.1740.10">
    <property type="match status" value="1"/>
</dbReference>
<reference evidence="7" key="1">
    <citation type="journal article" date="2021" name="PeerJ">
        <title>Extensive microbial diversity within the chicken gut microbiome revealed by metagenomics and culture.</title>
        <authorList>
            <person name="Gilroy R."/>
            <person name="Ravi A."/>
            <person name="Getino M."/>
            <person name="Pursley I."/>
            <person name="Horton D.L."/>
            <person name="Alikhan N.F."/>
            <person name="Baker D."/>
            <person name="Gharbi K."/>
            <person name="Hall N."/>
            <person name="Watson M."/>
            <person name="Adriaenssens E.M."/>
            <person name="Foster-Nyarko E."/>
            <person name="Jarju S."/>
            <person name="Secka A."/>
            <person name="Antonio M."/>
            <person name="Oren A."/>
            <person name="Chaudhuri R.R."/>
            <person name="La Ragione R."/>
            <person name="Hildebrand F."/>
            <person name="Pallen M.J."/>
        </authorList>
    </citation>
    <scope>NUCLEOTIDE SEQUENCE</scope>
    <source>
        <strain evidence="7">Gambia16-930</strain>
    </source>
</reference>
<dbReference type="InterPro" id="IPR039425">
    <property type="entry name" value="RNA_pol_sigma-70-like"/>
</dbReference>
<evidence type="ECO:0000256" key="2">
    <source>
        <dbReference type="ARBA" id="ARBA00023015"/>
    </source>
</evidence>
<evidence type="ECO:0000256" key="4">
    <source>
        <dbReference type="ARBA" id="ARBA00023125"/>
    </source>
</evidence>
<dbReference type="EMBL" id="DXGG01000160">
    <property type="protein sequence ID" value="HIW87630.1"/>
    <property type="molecule type" value="Genomic_DNA"/>
</dbReference>
<evidence type="ECO:0000256" key="3">
    <source>
        <dbReference type="ARBA" id="ARBA00023082"/>
    </source>
</evidence>
<dbReference type="InterPro" id="IPR036388">
    <property type="entry name" value="WH-like_DNA-bd_sf"/>
</dbReference>
<dbReference type="SUPFAM" id="SSF88659">
    <property type="entry name" value="Sigma3 and sigma4 domains of RNA polymerase sigma factors"/>
    <property type="match status" value="1"/>
</dbReference>
<gene>
    <name evidence="7" type="ORF">IAC47_05085</name>
</gene>
<name>A0A9D1UIG6_9BACT</name>
<keyword evidence="5" id="KW-0804">Transcription</keyword>
<keyword evidence="2" id="KW-0805">Transcription regulation</keyword>
<sequence length="161" mass="19319">MNDEIFRTHIVNLQPKLHSFAWKILGDECTAEDIVQDIFVYLYGKRMELDGINNFEAYVLHICKCRCIDHLRRKGREKTVDNMEFYETAQQEAESERRCDNILKMMERLPEMQRRILMMKYVEGQKTEQIGQRIKISPANVRTNLSRAYSKLRNWIKEEEL</sequence>
<evidence type="ECO:0000256" key="5">
    <source>
        <dbReference type="ARBA" id="ARBA00023163"/>
    </source>
</evidence>
<dbReference type="PANTHER" id="PTHR43133:SF8">
    <property type="entry name" value="RNA POLYMERASE SIGMA FACTOR HI_1459-RELATED"/>
    <property type="match status" value="1"/>
</dbReference>
<keyword evidence="3" id="KW-0731">Sigma factor</keyword>
<dbReference type="GO" id="GO:0003677">
    <property type="term" value="F:DNA binding"/>
    <property type="evidence" value="ECO:0007669"/>
    <property type="project" value="UniProtKB-KW"/>
</dbReference>
<dbReference type="InterPro" id="IPR013324">
    <property type="entry name" value="RNA_pol_sigma_r3/r4-like"/>
</dbReference>
<dbReference type="GO" id="GO:0016987">
    <property type="term" value="F:sigma factor activity"/>
    <property type="evidence" value="ECO:0007669"/>
    <property type="project" value="UniProtKB-KW"/>
</dbReference>
<dbReference type="Pfam" id="PF04542">
    <property type="entry name" value="Sigma70_r2"/>
    <property type="match status" value="1"/>
</dbReference>
<dbReference type="PROSITE" id="PS00622">
    <property type="entry name" value="HTH_LUXR_1"/>
    <property type="match status" value="1"/>
</dbReference>
<dbReference type="AlphaFoldDB" id="A0A9D1UIG6"/>
<evidence type="ECO:0000313" key="7">
    <source>
        <dbReference type="EMBL" id="HIW87630.1"/>
    </source>
</evidence>
<dbReference type="InterPro" id="IPR013325">
    <property type="entry name" value="RNA_pol_sigma_r2"/>
</dbReference>
<dbReference type="GO" id="GO:0006352">
    <property type="term" value="P:DNA-templated transcription initiation"/>
    <property type="evidence" value="ECO:0007669"/>
    <property type="project" value="InterPro"/>
</dbReference>
<dbReference type="Proteomes" id="UP000824267">
    <property type="component" value="Unassembled WGS sequence"/>
</dbReference>
<dbReference type="PANTHER" id="PTHR43133">
    <property type="entry name" value="RNA POLYMERASE ECF-TYPE SIGMA FACTO"/>
    <property type="match status" value="1"/>
</dbReference>
<evidence type="ECO:0000259" key="6">
    <source>
        <dbReference type="PROSITE" id="PS00622"/>
    </source>
</evidence>
<evidence type="ECO:0000313" key="8">
    <source>
        <dbReference type="Proteomes" id="UP000824267"/>
    </source>
</evidence>
<comment type="caution">
    <text evidence="7">The sequence shown here is derived from an EMBL/GenBank/DDBJ whole genome shotgun (WGS) entry which is preliminary data.</text>
</comment>
<feature type="domain" description="HTH luxR-type" evidence="6">
    <location>
        <begin position="124"/>
        <end position="151"/>
    </location>
</feature>
<dbReference type="InterPro" id="IPR014284">
    <property type="entry name" value="RNA_pol_sigma-70_dom"/>
</dbReference>
<dbReference type="InterPro" id="IPR000792">
    <property type="entry name" value="Tscrpt_reg_LuxR_C"/>
</dbReference>
<dbReference type="InterPro" id="IPR007627">
    <property type="entry name" value="RNA_pol_sigma70_r2"/>
</dbReference>
<keyword evidence="4" id="KW-0238">DNA-binding</keyword>
<dbReference type="Pfam" id="PF08281">
    <property type="entry name" value="Sigma70_r4_2"/>
    <property type="match status" value="1"/>
</dbReference>
<dbReference type="NCBIfam" id="TIGR02937">
    <property type="entry name" value="sigma70-ECF"/>
    <property type="match status" value="1"/>
</dbReference>
<evidence type="ECO:0000256" key="1">
    <source>
        <dbReference type="ARBA" id="ARBA00010641"/>
    </source>
</evidence>
<protein>
    <submittedName>
        <fullName evidence="7">Sigma-70 family RNA polymerase sigma factor</fullName>
    </submittedName>
</protein>
<dbReference type="InterPro" id="IPR013249">
    <property type="entry name" value="RNA_pol_sigma70_r4_t2"/>
</dbReference>
<comment type="similarity">
    <text evidence="1">Belongs to the sigma-70 factor family. ECF subfamily.</text>
</comment>
<dbReference type="SUPFAM" id="SSF88946">
    <property type="entry name" value="Sigma2 domain of RNA polymerase sigma factors"/>
    <property type="match status" value="1"/>
</dbReference>
<organism evidence="7 8">
    <name type="scientific">Candidatus Onthomorpha intestinigallinarum</name>
    <dbReference type="NCBI Taxonomy" id="2840880"/>
    <lineage>
        <taxon>Bacteria</taxon>
        <taxon>Pseudomonadati</taxon>
        <taxon>Bacteroidota</taxon>
        <taxon>Bacteroidia</taxon>
        <taxon>Bacteroidales</taxon>
        <taxon>Candidatus Onthomorpha</taxon>
    </lineage>
</organism>
<accession>A0A9D1UIG6</accession>
<reference evidence="7" key="2">
    <citation type="submission" date="2021-04" db="EMBL/GenBank/DDBJ databases">
        <authorList>
            <person name="Gilroy R."/>
        </authorList>
    </citation>
    <scope>NUCLEOTIDE SEQUENCE</scope>
    <source>
        <strain evidence="7">Gambia16-930</strain>
    </source>
</reference>
<proteinExistence type="inferred from homology"/>
<dbReference type="Gene3D" id="1.10.10.10">
    <property type="entry name" value="Winged helix-like DNA-binding domain superfamily/Winged helix DNA-binding domain"/>
    <property type="match status" value="1"/>
</dbReference>